<feature type="transmembrane region" description="Helical" evidence="2">
    <location>
        <begin position="284"/>
        <end position="307"/>
    </location>
</feature>
<dbReference type="AlphaFoldDB" id="A0A8H6XQ87"/>
<organism evidence="3 4">
    <name type="scientific">Mycena venus</name>
    <dbReference type="NCBI Taxonomy" id="2733690"/>
    <lineage>
        <taxon>Eukaryota</taxon>
        <taxon>Fungi</taxon>
        <taxon>Dikarya</taxon>
        <taxon>Basidiomycota</taxon>
        <taxon>Agaricomycotina</taxon>
        <taxon>Agaricomycetes</taxon>
        <taxon>Agaricomycetidae</taxon>
        <taxon>Agaricales</taxon>
        <taxon>Marasmiineae</taxon>
        <taxon>Mycenaceae</taxon>
        <taxon>Mycena</taxon>
    </lineage>
</organism>
<feature type="region of interest" description="Disordered" evidence="1">
    <location>
        <begin position="423"/>
        <end position="456"/>
    </location>
</feature>
<feature type="region of interest" description="Disordered" evidence="1">
    <location>
        <begin position="179"/>
        <end position="274"/>
    </location>
</feature>
<evidence type="ECO:0000256" key="2">
    <source>
        <dbReference type="SAM" id="Phobius"/>
    </source>
</evidence>
<dbReference type="Proteomes" id="UP000620124">
    <property type="component" value="Unassembled WGS sequence"/>
</dbReference>
<feature type="compositionally biased region" description="Low complexity" evidence="1">
    <location>
        <begin position="218"/>
        <end position="245"/>
    </location>
</feature>
<reference evidence="3" key="1">
    <citation type="submission" date="2020-05" db="EMBL/GenBank/DDBJ databases">
        <title>Mycena genomes resolve the evolution of fungal bioluminescence.</title>
        <authorList>
            <person name="Tsai I.J."/>
        </authorList>
    </citation>
    <scope>NUCLEOTIDE SEQUENCE</scope>
    <source>
        <strain evidence="3">CCC161011</strain>
    </source>
</reference>
<evidence type="ECO:0008006" key="5">
    <source>
        <dbReference type="Google" id="ProtNLM"/>
    </source>
</evidence>
<feature type="region of interest" description="Disordered" evidence="1">
    <location>
        <begin position="378"/>
        <end position="406"/>
    </location>
</feature>
<dbReference type="OrthoDB" id="10522828at2759"/>
<evidence type="ECO:0000256" key="1">
    <source>
        <dbReference type="SAM" id="MobiDB-lite"/>
    </source>
</evidence>
<feature type="compositionally biased region" description="Polar residues" evidence="1">
    <location>
        <begin position="389"/>
        <end position="406"/>
    </location>
</feature>
<feature type="compositionally biased region" description="Low complexity" evidence="1">
    <location>
        <begin position="252"/>
        <end position="271"/>
    </location>
</feature>
<proteinExistence type="predicted"/>
<accession>A0A8H6XQ87</accession>
<evidence type="ECO:0000313" key="3">
    <source>
        <dbReference type="EMBL" id="KAF7344759.1"/>
    </source>
</evidence>
<keyword evidence="2" id="KW-0812">Transmembrane</keyword>
<protein>
    <recommendedName>
        <fullName evidence="5">Mid2 domain-containing protein</fullName>
    </recommendedName>
</protein>
<comment type="caution">
    <text evidence="3">The sequence shown here is derived from an EMBL/GenBank/DDBJ whole genome shotgun (WGS) entry which is preliminary data.</text>
</comment>
<gene>
    <name evidence="3" type="ORF">MVEN_01636800</name>
</gene>
<keyword evidence="2" id="KW-0472">Membrane</keyword>
<keyword evidence="2" id="KW-1133">Transmembrane helix</keyword>
<evidence type="ECO:0000313" key="4">
    <source>
        <dbReference type="Proteomes" id="UP000620124"/>
    </source>
</evidence>
<name>A0A8H6XQ87_9AGAR</name>
<dbReference type="EMBL" id="JACAZI010000014">
    <property type="protein sequence ID" value="KAF7344759.1"/>
    <property type="molecule type" value="Genomic_DNA"/>
</dbReference>
<keyword evidence="4" id="KW-1185">Reference proteome</keyword>
<sequence length="482" mass="49597">MTRLTTPRGALFLTYSSTYILPGNMTVSVSPSCSLSTIVWKTRSLAITVTPSLKSALLLFSFFECLSNVRAQTVTVPIGYSSIETVTPIGTGQNGAETTYRLIRAGGFNPTDTDTFIIDASHVLQTIPEVHFTRSCDINNGAMTCYDIEQGDNGVTTYSAPFEYQTFVIGVGGAGGGGITTGRGSSGTTSPSNPDTAKPSSDSTLSFAPDKSSPTLHSGSAASSGSDSSSLDPSSPSRTTTSGRLDSGPSLGPTASDSSSNASGPSNSADSLNTFTSSTKKSNAGIIIGATLGPICLIIALLLCLCIKRHSRLHKEQLVTPNTYTVTPFSDDPLASASPNSSSVPVTRLPARGASANMTATPFPIGRTRTLGAFSEKAWDASGSGDGTAATTPQTISESSPINSTQRPWSVQLPLVGATAATEDSIPETRSGGGPGSDGGVSNSSSGEAAASLDPVPLLVEEMRRLMEQMANMNGAPPTYQE</sequence>
<feature type="compositionally biased region" description="Polar residues" evidence="1">
    <location>
        <begin position="193"/>
        <end position="217"/>
    </location>
</feature>